<dbReference type="OrthoDB" id="128867at2759"/>
<dbReference type="PANTHER" id="PTHR44472:SF1">
    <property type="entry name" value="DDB1 AND CUL4 ASSOCIATED FACTOR 4"/>
    <property type="match status" value="1"/>
</dbReference>
<dbReference type="EMBL" id="LUGG01000019">
    <property type="protein sequence ID" value="OBZ68762.1"/>
    <property type="molecule type" value="Genomic_DNA"/>
</dbReference>
<dbReference type="InterPro" id="IPR036322">
    <property type="entry name" value="WD40_repeat_dom_sf"/>
</dbReference>
<evidence type="ECO:0000256" key="1">
    <source>
        <dbReference type="ARBA" id="ARBA00022574"/>
    </source>
</evidence>
<dbReference type="SUPFAM" id="SSF50978">
    <property type="entry name" value="WD40 repeat-like"/>
    <property type="match status" value="1"/>
</dbReference>
<proteinExistence type="predicted"/>
<protein>
    <submittedName>
        <fullName evidence="3">Uncharacterized protein</fullName>
    </submittedName>
</protein>
<accession>A0A1C7LVT1</accession>
<dbReference type="PANTHER" id="PTHR44472">
    <property type="entry name" value="DDB1- AND CUL4-ASSOCIATED FACTOR 4-RELATED"/>
    <property type="match status" value="1"/>
</dbReference>
<evidence type="ECO:0000313" key="3">
    <source>
        <dbReference type="EMBL" id="OBZ68762.1"/>
    </source>
</evidence>
<keyword evidence="2" id="KW-0677">Repeat</keyword>
<evidence type="ECO:0000256" key="2">
    <source>
        <dbReference type="ARBA" id="ARBA00022737"/>
    </source>
</evidence>
<organism evidence="3 4">
    <name type="scientific">Grifola frondosa</name>
    <name type="common">Maitake</name>
    <name type="synonym">Polyporus frondosus</name>
    <dbReference type="NCBI Taxonomy" id="5627"/>
    <lineage>
        <taxon>Eukaryota</taxon>
        <taxon>Fungi</taxon>
        <taxon>Dikarya</taxon>
        <taxon>Basidiomycota</taxon>
        <taxon>Agaricomycotina</taxon>
        <taxon>Agaricomycetes</taxon>
        <taxon>Polyporales</taxon>
        <taxon>Grifolaceae</taxon>
        <taxon>Grifola</taxon>
    </lineage>
</organism>
<comment type="caution">
    <text evidence="3">The sequence shown here is derived from an EMBL/GenBank/DDBJ whole genome shotgun (WGS) entry which is preliminary data.</text>
</comment>
<dbReference type="InterPro" id="IPR015943">
    <property type="entry name" value="WD40/YVTN_repeat-like_dom_sf"/>
</dbReference>
<reference evidence="3 4" key="1">
    <citation type="submission" date="2016-03" db="EMBL/GenBank/DDBJ databases">
        <title>Whole genome sequencing of Grifola frondosa 9006-11.</title>
        <authorList>
            <person name="Min B."/>
            <person name="Park H."/>
            <person name="Kim J.-G."/>
            <person name="Cho H."/>
            <person name="Oh Y.-L."/>
            <person name="Kong W.-S."/>
            <person name="Choi I.-G."/>
        </authorList>
    </citation>
    <scope>NUCLEOTIDE SEQUENCE [LARGE SCALE GENOMIC DNA]</scope>
    <source>
        <strain evidence="3 4">9006-11</strain>
    </source>
</reference>
<gene>
    <name evidence="3" type="ORF">A0H81_11188</name>
</gene>
<keyword evidence="4" id="KW-1185">Reference proteome</keyword>
<dbReference type="Gene3D" id="2.130.10.10">
    <property type="entry name" value="YVTN repeat-like/Quinoprotein amine dehydrogenase"/>
    <property type="match status" value="1"/>
</dbReference>
<dbReference type="OMA" id="MHITESD"/>
<dbReference type="AlphaFoldDB" id="A0A1C7LVT1"/>
<name>A0A1C7LVT1_GRIFR</name>
<dbReference type="Proteomes" id="UP000092993">
    <property type="component" value="Unassembled WGS sequence"/>
</dbReference>
<dbReference type="STRING" id="5627.A0A1C7LVT1"/>
<dbReference type="GO" id="GO:0080008">
    <property type="term" value="C:Cul4-RING E3 ubiquitin ligase complex"/>
    <property type="evidence" value="ECO:0007669"/>
    <property type="project" value="TreeGrafter"/>
</dbReference>
<keyword evidence="1" id="KW-0853">WD repeat</keyword>
<sequence>MYGGTRSGSVCRWDIREASNSNILIPPSSGFGSITHVSTIREWQLLVSTIFGDLKTYDLRFMRPVRPLMHFAGHNNQYIVKLGITVDPCQDFVFAGGQDCRIRAWSLRSGESLQLPPISSAALENNPFLRTFSDPVVAMHITESDKGICLWAASGGTLHRYHLGQHSGGSS</sequence>
<dbReference type="InterPro" id="IPR052254">
    <property type="entry name" value="CUL4-DDB1_E3_ligase_receptor"/>
</dbReference>
<evidence type="ECO:0000313" key="4">
    <source>
        <dbReference type="Proteomes" id="UP000092993"/>
    </source>
</evidence>